<dbReference type="Proteomes" id="UP000032402">
    <property type="component" value="Segment"/>
</dbReference>
<dbReference type="RefSeq" id="YP_009218302.1">
    <property type="nucleotide sequence ID" value="NC_029009.1"/>
</dbReference>
<sequence>MSRSYRKPYYRYVCMKDSTVRDIKRMVNRNYRHKLNQGRFDDEVTLTHHKRVEETCWTYDMKKFYAHEEDYKDNNFYQKLRRK</sequence>
<proteinExistence type="predicted"/>
<evidence type="ECO:0000313" key="2">
    <source>
        <dbReference type="Proteomes" id="UP000032402"/>
    </source>
</evidence>
<name>A0A0C5K8V5_9CAUD</name>
<protein>
    <submittedName>
        <fullName evidence="1">Uncharacterized protein</fullName>
    </submittedName>
</protein>
<dbReference type="KEGG" id="vg:26644428"/>
<evidence type="ECO:0000313" key="1">
    <source>
        <dbReference type="EMBL" id="AJP61408.1"/>
    </source>
</evidence>
<dbReference type="EMBL" id="KP339049">
    <property type="protein sequence ID" value="AJP61408.1"/>
    <property type="molecule type" value="Genomic_DNA"/>
</dbReference>
<accession>A0A0C5K8V5</accession>
<organism evidence="1 2">
    <name type="scientific">Enterococcus phage EFDG1</name>
    <dbReference type="NCBI Taxonomy" id="1597976"/>
    <lineage>
        <taxon>Viruses</taxon>
        <taxon>Duplodnaviria</taxon>
        <taxon>Heunggongvirae</taxon>
        <taxon>Uroviricota</taxon>
        <taxon>Caudoviricetes</taxon>
        <taxon>Herelleviridae</taxon>
        <taxon>Brockvirinae</taxon>
        <taxon>Schiekvirus</taxon>
        <taxon>Schiekvirus EFDG1</taxon>
    </lineage>
</organism>
<reference evidence="1 2" key="1">
    <citation type="journal article" date="2015" name="Appl. Environ. Microbiol.">
        <title>Targeting Enterococcus faecalis Biofilms with Phage Therapy.</title>
        <authorList>
            <person name="Khalifa L."/>
            <person name="Brosh Y."/>
            <person name="Gelman D."/>
            <person name="Coppenhagen-Glazer S."/>
            <person name="Beyth S."/>
            <person name="Poradosu-Cohen R."/>
            <person name="Que Y.A."/>
            <person name="Beyth N."/>
            <person name="Hazan R."/>
        </authorList>
    </citation>
    <scope>NUCLEOTIDE SEQUENCE [LARGE SCALE GENOMIC DNA]</scope>
</reference>
<dbReference type="GeneID" id="26644428"/>
<keyword evidence="2" id="KW-1185">Reference proteome</keyword>